<reference evidence="1 2" key="1">
    <citation type="submission" date="2022-11" db="EMBL/GenBank/DDBJ databases">
        <title>Study of microbial diversity in lake waters.</title>
        <authorList>
            <person name="Zhang J."/>
        </authorList>
    </citation>
    <scope>NUCLEOTIDE SEQUENCE [LARGE SCALE GENOMIC DNA]</scope>
    <source>
        <strain evidence="1 2">DT12</strain>
    </source>
</reference>
<protein>
    <submittedName>
        <fullName evidence="1">Uncharacterized protein</fullName>
    </submittedName>
</protein>
<dbReference type="Proteomes" id="UP001208017">
    <property type="component" value="Unassembled WGS sequence"/>
</dbReference>
<dbReference type="RefSeq" id="WP_267151676.1">
    <property type="nucleotide sequence ID" value="NZ_JAPMLT010000004.1"/>
</dbReference>
<comment type="caution">
    <text evidence="1">The sequence shown here is derived from an EMBL/GenBank/DDBJ whole genome shotgun (WGS) entry which is preliminary data.</text>
</comment>
<keyword evidence="2" id="KW-1185">Reference proteome</keyword>
<dbReference type="EMBL" id="JAPMLT010000004">
    <property type="protein sequence ID" value="MCX7570431.1"/>
    <property type="molecule type" value="Genomic_DNA"/>
</dbReference>
<proteinExistence type="predicted"/>
<gene>
    <name evidence="1" type="ORF">OS242_10695</name>
</gene>
<evidence type="ECO:0000313" key="1">
    <source>
        <dbReference type="EMBL" id="MCX7570431.1"/>
    </source>
</evidence>
<sequence length="162" mass="18666">MISAKTLERMEAQVEEVTHFVKEFLSKERINTKELLEVAVQVCKPVFSFHYEIVVNCEGNVKRLLTDSLAHKNYDDGHEIDQSELFVTEDGLYIVVTTLSNQQEGDARLVSDPFEVGWAEEEIKHGIEMQIDIALDEINSQIGRLEEQLRVLRGDRSRLNLY</sequence>
<name>A0ABT3X1W1_9BACL</name>
<evidence type="ECO:0000313" key="2">
    <source>
        <dbReference type="Proteomes" id="UP001208017"/>
    </source>
</evidence>
<accession>A0ABT3X1W1</accession>
<organism evidence="1 2">
    <name type="scientific">Tumebacillus lacus</name>
    <dbReference type="NCBI Taxonomy" id="2995335"/>
    <lineage>
        <taxon>Bacteria</taxon>
        <taxon>Bacillati</taxon>
        <taxon>Bacillota</taxon>
        <taxon>Bacilli</taxon>
        <taxon>Bacillales</taxon>
        <taxon>Alicyclobacillaceae</taxon>
        <taxon>Tumebacillus</taxon>
    </lineage>
</organism>